<comment type="caution">
    <text evidence="5">The sequence shown here is derived from an EMBL/GenBank/DDBJ whole genome shotgun (WGS) entry which is preliminary data.</text>
</comment>
<protein>
    <submittedName>
        <fullName evidence="5">Transcriptional regulator</fullName>
    </submittedName>
</protein>
<accession>A0ABU0ITH8</accession>
<dbReference type="Gene3D" id="1.10.4040.10">
    <property type="entry name" value="Penicillinase repressor domain"/>
    <property type="match status" value="1"/>
</dbReference>
<proteinExistence type="inferred from homology"/>
<dbReference type="Pfam" id="PF03965">
    <property type="entry name" value="Penicillinase_R"/>
    <property type="match status" value="1"/>
</dbReference>
<dbReference type="SUPFAM" id="SSF46785">
    <property type="entry name" value="Winged helix' DNA-binding domain"/>
    <property type="match status" value="1"/>
</dbReference>
<evidence type="ECO:0000256" key="3">
    <source>
        <dbReference type="ARBA" id="ARBA00023125"/>
    </source>
</evidence>
<name>A0ABU0ITH8_9CAUL</name>
<dbReference type="Proteomes" id="UP001228905">
    <property type="component" value="Unassembled WGS sequence"/>
</dbReference>
<organism evidence="5 6">
    <name type="scientific">Caulobacter ginsengisoli</name>
    <dbReference type="NCBI Taxonomy" id="400775"/>
    <lineage>
        <taxon>Bacteria</taxon>
        <taxon>Pseudomonadati</taxon>
        <taxon>Pseudomonadota</taxon>
        <taxon>Alphaproteobacteria</taxon>
        <taxon>Caulobacterales</taxon>
        <taxon>Caulobacteraceae</taxon>
        <taxon>Caulobacter</taxon>
    </lineage>
</organism>
<evidence type="ECO:0000313" key="5">
    <source>
        <dbReference type="EMBL" id="MDQ0465309.1"/>
    </source>
</evidence>
<reference evidence="5 6" key="1">
    <citation type="submission" date="2023-07" db="EMBL/GenBank/DDBJ databases">
        <title>Genomic Encyclopedia of Type Strains, Phase IV (KMG-IV): sequencing the most valuable type-strain genomes for metagenomic binning, comparative biology and taxonomic classification.</title>
        <authorList>
            <person name="Goeker M."/>
        </authorList>
    </citation>
    <scope>NUCLEOTIDE SEQUENCE [LARGE SCALE GENOMIC DNA]</scope>
    <source>
        <strain evidence="5 6">DSM 18695</strain>
    </source>
</reference>
<keyword evidence="3" id="KW-0238">DNA-binding</keyword>
<evidence type="ECO:0000256" key="2">
    <source>
        <dbReference type="ARBA" id="ARBA00023015"/>
    </source>
</evidence>
<keyword evidence="4" id="KW-0804">Transcription</keyword>
<dbReference type="EMBL" id="JAUSVS010000006">
    <property type="protein sequence ID" value="MDQ0465309.1"/>
    <property type="molecule type" value="Genomic_DNA"/>
</dbReference>
<dbReference type="InterPro" id="IPR036390">
    <property type="entry name" value="WH_DNA-bd_sf"/>
</dbReference>
<comment type="similarity">
    <text evidence="1">Belongs to the BlaI transcriptional regulatory family.</text>
</comment>
<evidence type="ECO:0000313" key="6">
    <source>
        <dbReference type="Proteomes" id="UP001228905"/>
    </source>
</evidence>
<keyword evidence="6" id="KW-1185">Reference proteome</keyword>
<sequence>MKISGAESQVMDALWRQGPLTVDGVLAQVGEAHGWQVGTVKTLITRLLHKGAIEGRREPEGYRYHPLVSRADYVQGESQSLVDRLFGGEVAPLVAHFAEHRALSPKDIKLLRQLMAELPEEEGGADDE</sequence>
<evidence type="ECO:0000256" key="1">
    <source>
        <dbReference type="ARBA" id="ARBA00011046"/>
    </source>
</evidence>
<dbReference type="PIRSF" id="PIRSF019455">
    <property type="entry name" value="CopR_AtkY"/>
    <property type="match status" value="1"/>
</dbReference>
<dbReference type="InterPro" id="IPR036388">
    <property type="entry name" value="WH-like_DNA-bd_sf"/>
</dbReference>
<keyword evidence="2" id="KW-0805">Transcription regulation</keyword>
<dbReference type="InterPro" id="IPR005650">
    <property type="entry name" value="BlaI_family"/>
</dbReference>
<evidence type="ECO:0000256" key="4">
    <source>
        <dbReference type="ARBA" id="ARBA00023163"/>
    </source>
</evidence>
<gene>
    <name evidence="5" type="ORF">QO010_003096</name>
</gene>
<dbReference type="RefSeq" id="WP_307350529.1">
    <property type="nucleotide sequence ID" value="NZ_JAUSVS010000006.1"/>
</dbReference>
<dbReference type="Gene3D" id="1.10.10.10">
    <property type="entry name" value="Winged helix-like DNA-binding domain superfamily/Winged helix DNA-binding domain"/>
    <property type="match status" value="1"/>
</dbReference>